<evidence type="ECO:0000313" key="1">
    <source>
        <dbReference type="EMBL" id="KAJ0029856.1"/>
    </source>
</evidence>
<gene>
    <name evidence="1" type="ORF">Pint_13236</name>
</gene>
<name>A0ACC0Y3K5_9ROSI</name>
<proteinExistence type="predicted"/>
<dbReference type="Proteomes" id="UP001163603">
    <property type="component" value="Chromosome 8"/>
</dbReference>
<comment type="caution">
    <text evidence="1">The sequence shown here is derived from an EMBL/GenBank/DDBJ whole genome shotgun (WGS) entry which is preliminary data.</text>
</comment>
<protein>
    <submittedName>
        <fullName evidence="1">Uncharacterized protein</fullName>
    </submittedName>
</protein>
<keyword evidence="2" id="KW-1185">Reference proteome</keyword>
<evidence type="ECO:0000313" key="2">
    <source>
        <dbReference type="Proteomes" id="UP001163603"/>
    </source>
</evidence>
<organism evidence="1 2">
    <name type="scientific">Pistacia integerrima</name>
    <dbReference type="NCBI Taxonomy" id="434235"/>
    <lineage>
        <taxon>Eukaryota</taxon>
        <taxon>Viridiplantae</taxon>
        <taxon>Streptophyta</taxon>
        <taxon>Embryophyta</taxon>
        <taxon>Tracheophyta</taxon>
        <taxon>Spermatophyta</taxon>
        <taxon>Magnoliopsida</taxon>
        <taxon>eudicotyledons</taxon>
        <taxon>Gunneridae</taxon>
        <taxon>Pentapetalae</taxon>
        <taxon>rosids</taxon>
        <taxon>malvids</taxon>
        <taxon>Sapindales</taxon>
        <taxon>Anacardiaceae</taxon>
        <taxon>Pistacia</taxon>
    </lineage>
</organism>
<accession>A0ACC0Y3K5</accession>
<sequence>MKAMYTPFAVMLKVLYIFSLFFFSGYANIFSNPFHKLFPDRVSTFENGLKPKKISKLESESKAISADKTDYNGNWELVTDNSGVSAMHVILLPKINKVLMYDATVWRISKIQLPPEKMPCHLVNPEKNERDCWAHSVLFDIETSQLKALKLETDTWCSSGGLTVDGNLVSTGGYGGGANTARYLTSCDTCDWKEYPTALADPRWYSTQVTLPNGTFIVVGGRGAFSYEYIPPEGQSNKKSIFLPLLRDTLDNLDLGRKNVFRIENNLYPFVHLSPDGNIFIFSNNRSILLDPNTNKVVHEFPALHGGSRNYPASAMSVILPIKLHVGTKVINADVLICGGAKWDAFYYAEAKKQFMPALQDCGRIKITKKNAVWKTERMPSPRVMGDMAILPTGDVLMVNGAKTGTSAWHDAEDPNLIPVLYKPKGHRDQRFKELAASTIPRMYHSSYAVLPDGKVLIAGSNTNDGYVYNVKYPTELRVEKFSPPYLDPSLAWLRLEIIVQSSDKVISYGKSFSVQVKSKEMSTVLNMHDIRLSMYAPPFTTHGISMNQRLLILGLVNVDNNVGNGIHTIVAEAPPSGSVAPPGYYLFYVVNKGVPSIAMWIQIK</sequence>
<dbReference type="EMBL" id="CM047743">
    <property type="protein sequence ID" value="KAJ0029856.1"/>
    <property type="molecule type" value="Genomic_DNA"/>
</dbReference>
<reference evidence="2" key="1">
    <citation type="journal article" date="2023" name="G3 (Bethesda)">
        <title>Genome assembly and association tests identify interacting loci associated with vigor, precocity, and sex in interspecific pistachio rootstocks.</title>
        <authorList>
            <person name="Palmer W."/>
            <person name="Jacygrad E."/>
            <person name="Sagayaradj S."/>
            <person name="Cavanaugh K."/>
            <person name="Han R."/>
            <person name="Bertier L."/>
            <person name="Beede B."/>
            <person name="Kafkas S."/>
            <person name="Golino D."/>
            <person name="Preece J."/>
            <person name="Michelmore R."/>
        </authorList>
    </citation>
    <scope>NUCLEOTIDE SEQUENCE [LARGE SCALE GENOMIC DNA]</scope>
</reference>